<keyword evidence="1" id="KW-0227">DNA damage</keyword>
<comment type="function">
    <text evidence="1">Component of the general transcription and DNA repair factor IIH (TFIIH) core complex which is involved in general and transcription-coupled nucleotide excision repair (NER) of damaged DNA.</text>
</comment>
<name>D8M4S7_BLAHO</name>
<sequence length="339" mass="38735">MLQKILSKLSKDDFETLYNEYGTLHTMLQLLPKECYQIFNLLFCVRRPLSRERIASNFRNVSKEEMDEFFRKLLAVHICEPCASDPDAIELNPVFLKNYEKSLNSGNHCQWNFKKEFKHEVSDAVFYCEDCYHNNNSLLLDPVSYTFPPPRSPHAQPPSVSEVRDCFLRCKLLRADSAAKFAITATGYQFLMKSYRDQAWWLLHPHITSANALPALSFLFSLRHMIPCRAYDVAALSEPQRQLLEIARIAGVVYTPTTAGKRVFFATPLGAALFTQEGASRGEGGRKSGGEGFMKAEGSMRVVIEANFHVYAFGLLAENRLHVQLLRQFLEQRVFSRGE</sequence>
<keyword evidence="1" id="KW-0234">DNA repair</keyword>
<organism evidence="2">
    <name type="scientific">Blastocystis hominis</name>
    <dbReference type="NCBI Taxonomy" id="12968"/>
    <lineage>
        <taxon>Eukaryota</taxon>
        <taxon>Sar</taxon>
        <taxon>Stramenopiles</taxon>
        <taxon>Bigyra</taxon>
        <taxon>Opalozoa</taxon>
        <taxon>Opalinata</taxon>
        <taxon>Blastocystidae</taxon>
        <taxon>Blastocystis</taxon>
    </lineage>
</organism>
<dbReference type="GO" id="GO:0001671">
    <property type="term" value="F:ATPase activator activity"/>
    <property type="evidence" value="ECO:0007669"/>
    <property type="project" value="InterPro"/>
</dbReference>
<dbReference type="GO" id="GO:0006289">
    <property type="term" value="P:nucleotide-excision repair"/>
    <property type="evidence" value="ECO:0007669"/>
    <property type="project" value="InterPro"/>
</dbReference>
<keyword evidence="1" id="KW-0805">Transcription regulation</keyword>
<dbReference type="RefSeq" id="XP_012897114.1">
    <property type="nucleotide sequence ID" value="XM_013041660.1"/>
</dbReference>
<dbReference type="InterPro" id="IPR004598">
    <property type="entry name" value="TFIIH_p52/Tfb2"/>
</dbReference>
<dbReference type="GO" id="GO:0005675">
    <property type="term" value="C:transcription factor TFIIH holo complex"/>
    <property type="evidence" value="ECO:0007669"/>
    <property type="project" value="TreeGrafter"/>
</dbReference>
<dbReference type="Proteomes" id="UP000008312">
    <property type="component" value="Unassembled WGS sequence"/>
</dbReference>
<reference evidence="2" key="1">
    <citation type="submission" date="2010-02" db="EMBL/GenBank/DDBJ databases">
        <title>Sequencing and annotation of the Blastocystis hominis genome.</title>
        <authorList>
            <person name="Wincker P."/>
        </authorList>
    </citation>
    <scope>NUCLEOTIDE SEQUENCE</scope>
    <source>
        <strain evidence="2">Singapore isolate B</strain>
    </source>
</reference>
<comment type="subcellular location">
    <subcellularLocation>
        <location evidence="1">Nucleus</location>
    </subcellularLocation>
</comment>
<dbReference type="PANTHER" id="PTHR13152">
    <property type="entry name" value="TFIIH, POLYPEPTIDE 4"/>
    <property type="match status" value="1"/>
</dbReference>
<comment type="similarity">
    <text evidence="1">Belongs to the TFB2 family.</text>
</comment>
<dbReference type="AlphaFoldDB" id="D8M4S7"/>
<gene>
    <name evidence="2" type="ORF">GSBLH_T00003006001</name>
</gene>
<dbReference type="GO" id="GO:0003690">
    <property type="term" value="F:double-stranded DNA binding"/>
    <property type="evidence" value="ECO:0007669"/>
    <property type="project" value="TreeGrafter"/>
</dbReference>
<dbReference type="OrthoDB" id="364513at2759"/>
<evidence type="ECO:0000313" key="2">
    <source>
        <dbReference type="EMBL" id="CBK23066.2"/>
    </source>
</evidence>
<dbReference type="GO" id="GO:0000439">
    <property type="term" value="C:transcription factor TFIIH core complex"/>
    <property type="evidence" value="ECO:0007669"/>
    <property type="project" value="InterPro"/>
</dbReference>
<accession>D8M4S7</accession>
<dbReference type="GeneID" id="24920130"/>
<proteinExistence type="inferred from homology"/>
<evidence type="ECO:0000256" key="1">
    <source>
        <dbReference type="RuleBase" id="RU364024"/>
    </source>
</evidence>
<keyword evidence="1" id="KW-0539">Nucleus</keyword>
<keyword evidence="3" id="KW-1185">Reference proteome</keyword>
<dbReference type="PANTHER" id="PTHR13152:SF0">
    <property type="entry name" value="GENERAL TRANSCRIPTION FACTOR IIH SUBUNIT 4"/>
    <property type="match status" value="1"/>
</dbReference>
<dbReference type="InParanoid" id="D8M4S7"/>
<keyword evidence="1" id="KW-0804">Transcription</keyword>
<dbReference type="Pfam" id="PF03849">
    <property type="entry name" value="Tfb2"/>
    <property type="match status" value="1"/>
</dbReference>
<evidence type="ECO:0000313" key="3">
    <source>
        <dbReference type="Proteomes" id="UP000008312"/>
    </source>
</evidence>
<protein>
    <recommendedName>
        <fullName evidence="1">General transcription factor IIH subunit 4</fullName>
    </recommendedName>
</protein>
<dbReference type="EMBL" id="FN668654">
    <property type="protein sequence ID" value="CBK23066.2"/>
    <property type="molecule type" value="Genomic_DNA"/>
</dbReference>